<keyword evidence="1" id="KW-0812">Transmembrane</keyword>
<dbReference type="EMBL" id="BMLX01000001">
    <property type="protein sequence ID" value="GGP19303.1"/>
    <property type="molecule type" value="Genomic_DNA"/>
</dbReference>
<feature type="transmembrane region" description="Helical" evidence="1">
    <location>
        <begin position="164"/>
        <end position="185"/>
    </location>
</feature>
<name>A0ABQ2P6S7_9NEIS</name>
<dbReference type="Proteomes" id="UP000637267">
    <property type="component" value="Unassembled WGS sequence"/>
</dbReference>
<evidence type="ECO:0000313" key="4">
    <source>
        <dbReference type="Proteomes" id="UP000637267"/>
    </source>
</evidence>
<dbReference type="PANTHER" id="PTHR42208">
    <property type="entry name" value="HEAVY METAL TRANSPORTER-RELATED"/>
    <property type="match status" value="1"/>
</dbReference>
<organism evidence="3 4">
    <name type="scientific">Silvimonas iriomotensis</name>
    <dbReference type="NCBI Taxonomy" id="449662"/>
    <lineage>
        <taxon>Bacteria</taxon>
        <taxon>Pseudomonadati</taxon>
        <taxon>Pseudomonadota</taxon>
        <taxon>Betaproteobacteria</taxon>
        <taxon>Neisseriales</taxon>
        <taxon>Chitinibacteraceae</taxon>
        <taxon>Silvimonas</taxon>
    </lineage>
</organism>
<dbReference type="PANTHER" id="PTHR42208:SF1">
    <property type="entry name" value="HEAVY METAL TRANSPORTER"/>
    <property type="match status" value="1"/>
</dbReference>
<feature type="domain" description="Urease accessory protein UreH-like transmembrane" evidence="2">
    <location>
        <begin position="9"/>
        <end position="212"/>
    </location>
</feature>
<keyword evidence="1" id="KW-0472">Membrane</keyword>
<sequence length="225" mass="24442">MHDFDVFAFLLAGFLGGGHCFGMCGGVVAAFSLQLPPGPRLRYHLGFNLGRLAGYTLIGALAGALGALPFLVSLQSIKLVLYVLANLLLIGVGLYLAGWFSWIVHIETVGRPVWRFLQPVLRRRLPVRRWPDTLIVGALWGWLPCGLVYTASLSALSSGGVGQGALIMLAFGLGTLPNLLLMGQAAGRILQWIRKRFVRVLAGLLFIAFGIYRLLSVLLFSHMVL</sequence>
<evidence type="ECO:0000313" key="3">
    <source>
        <dbReference type="EMBL" id="GGP19303.1"/>
    </source>
</evidence>
<gene>
    <name evidence="3" type="ORF">GCM10010970_09940</name>
</gene>
<reference evidence="4" key="1">
    <citation type="journal article" date="2019" name="Int. J. Syst. Evol. Microbiol.">
        <title>The Global Catalogue of Microorganisms (GCM) 10K type strain sequencing project: providing services to taxonomists for standard genome sequencing and annotation.</title>
        <authorList>
            <consortium name="The Broad Institute Genomics Platform"/>
            <consortium name="The Broad Institute Genome Sequencing Center for Infectious Disease"/>
            <person name="Wu L."/>
            <person name="Ma J."/>
        </authorList>
    </citation>
    <scope>NUCLEOTIDE SEQUENCE [LARGE SCALE GENOMIC DNA]</scope>
    <source>
        <strain evidence="4">CGMCC 1.8859</strain>
    </source>
</reference>
<evidence type="ECO:0000256" key="1">
    <source>
        <dbReference type="SAM" id="Phobius"/>
    </source>
</evidence>
<dbReference type="Pfam" id="PF13386">
    <property type="entry name" value="DsbD_2"/>
    <property type="match status" value="1"/>
</dbReference>
<feature type="transmembrane region" description="Helical" evidence="1">
    <location>
        <begin position="52"/>
        <end position="73"/>
    </location>
</feature>
<dbReference type="InterPro" id="IPR039447">
    <property type="entry name" value="UreH-like_TM_dom"/>
</dbReference>
<feature type="transmembrane region" description="Helical" evidence="1">
    <location>
        <begin position="6"/>
        <end position="31"/>
    </location>
</feature>
<proteinExistence type="predicted"/>
<keyword evidence="1" id="KW-1133">Transmembrane helix</keyword>
<feature type="transmembrane region" description="Helical" evidence="1">
    <location>
        <begin position="79"/>
        <end position="104"/>
    </location>
</feature>
<accession>A0ABQ2P6S7</accession>
<comment type="caution">
    <text evidence="3">The sequence shown here is derived from an EMBL/GenBank/DDBJ whole genome shotgun (WGS) entry which is preliminary data.</text>
</comment>
<keyword evidence="4" id="KW-1185">Reference proteome</keyword>
<evidence type="ECO:0000259" key="2">
    <source>
        <dbReference type="Pfam" id="PF13386"/>
    </source>
</evidence>
<feature type="transmembrane region" description="Helical" evidence="1">
    <location>
        <begin position="197"/>
        <end position="220"/>
    </location>
</feature>
<protein>
    <recommendedName>
        <fullName evidence="2">Urease accessory protein UreH-like transmembrane domain-containing protein</fullName>
    </recommendedName>
</protein>